<accession>A0A0C9WU78</accession>
<keyword evidence="3" id="KW-1185">Reference proteome</keyword>
<evidence type="ECO:0000256" key="1">
    <source>
        <dbReference type="SAM" id="MobiDB-lite"/>
    </source>
</evidence>
<feature type="compositionally biased region" description="Basic residues" evidence="1">
    <location>
        <begin position="42"/>
        <end position="51"/>
    </location>
</feature>
<dbReference type="EMBL" id="KN838951">
    <property type="protein sequence ID" value="KIJ91973.1"/>
    <property type="molecule type" value="Genomic_DNA"/>
</dbReference>
<feature type="region of interest" description="Disordered" evidence="1">
    <location>
        <begin position="1"/>
        <end position="74"/>
    </location>
</feature>
<dbReference type="HOGENOM" id="CLU_1163518_0_0_1"/>
<evidence type="ECO:0000313" key="3">
    <source>
        <dbReference type="Proteomes" id="UP000054477"/>
    </source>
</evidence>
<dbReference type="Proteomes" id="UP000054477">
    <property type="component" value="Unassembled WGS sequence"/>
</dbReference>
<feature type="non-terminal residue" evidence="2">
    <location>
        <position position="1"/>
    </location>
</feature>
<dbReference type="AlphaFoldDB" id="A0A0C9WU78"/>
<reference evidence="3" key="2">
    <citation type="submission" date="2015-01" db="EMBL/GenBank/DDBJ databases">
        <title>Evolutionary Origins and Diversification of the Mycorrhizal Mutualists.</title>
        <authorList>
            <consortium name="DOE Joint Genome Institute"/>
            <consortium name="Mycorrhizal Genomics Consortium"/>
            <person name="Kohler A."/>
            <person name="Kuo A."/>
            <person name="Nagy L.G."/>
            <person name="Floudas D."/>
            <person name="Copeland A."/>
            <person name="Barry K.W."/>
            <person name="Cichocki N."/>
            <person name="Veneault-Fourrey C."/>
            <person name="LaButti K."/>
            <person name="Lindquist E.A."/>
            <person name="Lipzen A."/>
            <person name="Lundell T."/>
            <person name="Morin E."/>
            <person name="Murat C."/>
            <person name="Riley R."/>
            <person name="Ohm R."/>
            <person name="Sun H."/>
            <person name="Tunlid A."/>
            <person name="Henrissat B."/>
            <person name="Grigoriev I.V."/>
            <person name="Hibbett D.S."/>
            <person name="Martin F."/>
        </authorList>
    </citation>
    <scope>NUCLEOTIDE SEQUENCE [LARGE SCALE GENOMIC DNA]</scope>
    <source>
        <strain evidence="3">LaAM-08-1</strain>
    </source>
</reference>
<feature type="region of interest" description="Disordered" evidence="1">
    <location>
        <begin position="203"/>
        <end position="239"/>
    </location>
</feature>
<protein>
    <submittedName>
        <fullName evidence="2">Uncharacterized protein</fullName>
    </submittedName>
</protein>
<feature type="compositionally biased region" description="Acidic residues" evidence="1">
    <location>
        <begin position="208"/>
        <end position="218"/>
    </location>
</feature>
<proteinExistence type="predicted"/>
<evidence type="ECO:0000313" key="2">
    <source>
        <dbReference type="EMBL" id="KIJ91973.1"/>
    </source>
</evidence>
<feature type="compositionally biased region" description="Acidic residues" evidence="1">
    <location>
        <begin position="226"/>
        <end position="239"/>
    </location>
</feature>
<feature type="compositionally biased region" description="Basic and acidic residues" evidence="1">
    <location>
        <begin position="16"/>
        <end position="41"/>
    </location>
</feature>
<sequence>MGRTSKKNKTSTLNLEPHELTKDQRYYRRHGPELREKSKLRMKEKRHKEKAKKALESSLSETHDPDNIQPPQPSFNDEQILDLDLSEFSRFCELRQRVHNWAAPWGGTYAWHYQLDLEYQKADQENRVKEWIKKMLKHVGIGQDLLSALSSMQGHLPKNESQVRELWRLEVELLTMVTEGLAALEVRVNLLSYTVHGLLSNYQWPRDQEEEEEEEEEGGGSVGEQNDADGNEDESGGGS</sequence>
<name>A0A0C9WU78_9AGAR</name>
<organism evidence="2 3">
    <name type="scientific">Laccaria amethystina LaAM-08-1</name>
    <dbReference type="NCBI Taxonomy" id="1095629"/>
    <lineage>
        <taxon>Eukaryota</taxon>
        <taxon>Fungi</taxon>
        <taxon>Dikarya</taxon>
        <taxon>Basidiomycota</taxon>
        <taxon>Agaricomycotina</taxon>
        <taxon>Agaricomycetes</taxon>
        <taxon>Agaricomycetidae</taxon>
        <taxon>Agaricales</taxon>
        <taxon>Agaricineae</taxon>
        <taxon>Hydnangiaceae</taxon>
        <taxon>Laccaria</taxon>
    </lineage>
</organism>
<gene>
    <name evidence="2" type="ORF">K443DRAFT_685546</name>
</gene>
<reference evidence="2 3" key="1">
    <citation type="submission" date="2014-04" db="EMBL/GenBank/DDBJ databases">
        <authorList>
            <consortium name="DOE Joint Genome Institute"/>
            <person name="Kuo A."/>
            <person name="Kohler A."/>
            <person name="Nagy L.G."/>
            <person name="Floudas D."/>
            <person name="Copeland A."/>
            <person name="Barry K.W."/>
            <person name="Cichocki N."/>
            <person name="Veneault-Fourrey C."/>
            <person name="LaButti K."/>
            <person name="Lindquist E.A."/>
            <person name="Lipzen A."/>
            <person name="Lundell T."/>
            <person name="Morin E."/>
            <person name="Murat C."/>
            <person name="Sun H."/>
            <person name="Tunlid A."/>
            <person name="Henrissat B."/>
            <person name="Grigoriev I.V."/>
            <person name="Hibbett D.S."/>
            <person name="Martin F."/>
            <person name="Nordberg H.P."/>
            <person name="Cantor M.N."/>
            <person name="Hua S.X."/>
        </authorList>
    </citation>
    <scope>NUCLEOTIDE SEQUENCE [LARGE SCALE GENOMIC DNA]</scope>
    <source>
        <strain evidence="2 3">LaAM-08-1</strain>
    </source>
</reference>